<evidence type="ECO:0000256" key="1">
    <source>
        <dbReference type="PROSITE-ProRule" id="PRU00047"/>
    </source>
</evidence>
<evidence type="ECO:0000259" key="3">
    <source>
        <dbReference type="PROSITE" id="PS50158"/>
    </source>
</evidence>
<feature type="domain" description="CCHC-type" evidence="3">
    <location>
        <begin position="197"/>
        <end position="213"/>
    </location>
</feature>
<dbReference type="InterPro" id="IPR001878">
    <property type="entry name" value="Znf_CCHC"/>
</dbReference>
<dbReference type="InterPro" id="IPR036875">
    <property type="entry name" value="Znf_CCHC_sf"/>
</dbReference>
<sequence length="239" mass="27061">MRIEQYFLMTDYSLWEVILNGDSPVLTRVVEGVLQPVAPQLLNKNAKTLMEAIEKSLPSEWKTHTLIWRNKADLEEQSLDELFNSLKIYEAKVKHSSSTRTTTQNLAFVSTSNIDSTTKSVSAAASVSTVCAKMPVSSLPNVDSLSNAIDVDDLEEMDLRWQMAILTIRARRSLQKTCINLRENGPTSMDFDMSKVKCYNCHMKGHFARECRSPKDSRRNGAAEPQKRTVQLRPLHPML</sequence>
<accession>A0A6L2L3D2</accession>
<feature type="region of interest" description="Disordered" evidence="2">
    <location>
        <begin position="212"/>
        <end position="239"/>
    </location>
</feature>
<gene>
    <name evidence="4" type="ORF">Tci_026652</name>
</gene>
<dbReference type="EMBL" id="BKCJ010003370">
    <property type="protein sequence ID" value="GEU54674.1"/>
    <property type="molecule type" value="Genomic_DNA"/>
</dbReference>
<reference evidence="4" key="1">
    <citation type="journal article" date="2019" name="Sci. Rep.">
        <title>Draft genome of Tanacetum cinerariifolium, the natural source of mosquito coil.</title>
        <authorList>
            <person name="Yamashiro T."/>
            <person name="Shiraishi A."/>
            <person name="Satake H."/>
            <person name="Nakayama K."/>
        </authorList>
    </citation>
    <scope>NUCLEOTIDE SEQUENCE</scope>
</reference>
<proteinExistence type="predicted"/>
<feature type="compositionally biased region" description="Basic and acidic residues" evidence="2">
    <location>
        <begin position="212"/>
        <end position="227"/>
    </location>
</feature>
<comment type="caution">
    <text evidence="4">The sequence shown here is derived from an EMBL/GenBank/DDBJ whole genome shotgun (WGS) entry which is preliminary data.</text>
</comment>
<keyword evidence="1" id="KW-0863">Zinc-finger</keyword>
<evidence type="ECO:0000313" key="4">
    <source>
        <dbReference type="EMBL" id="GEU54674.1"/>
    </source>
</evidence>
<dbReference type="SMART" id="SM00343">
    <property type="entry name" value="ZnF_C2HC"/>
    <property type="match status" value="1"/>
</dbReference>
<dbReference type="PROSITE" id="PS50158">
    <property type="entry name" value="ZF_CCHC"/>
    <property type="match status" value="1"/>
</dbReference>
<dbReference type="GO" id="GO:0003676">
    <property type="term" value="F:nucleic acid binding"/>
    <property type="evidence" value="ECO:0007669"/>
    <property type="project" value="InterPro"/>
</dbReference>
<dbReference type="AlphaFoldDB" id="A0A6L2L3D2"/>
<dbReference type="GO" id="GO:0008270">
    <property type="term" value="F:zinc ion binding"/>
    <property type="evidence" value="ECO:0007669"/>
    <property type="project" value="UniProtKB-KW"/>
</dbReference>
<keyword evidence="1" id="KW-0479">Metal-binding</keyword>
<organism evidence="4">
    <name type="scientific">Tanacetum cinerariifolium</name>
    <name type="common">Dalmatian daisy</name>
    <name type="synonym">Chrysanthemum cinerariifolium</name>
    <dbReference type="NCBI Taxonomy" id="118510"/>
    <lineage>
        <taxon>Eukaryota</taxon>
        <taxon>Viridiplantae</taxon>
        <taxon>Streptophyta</taxon>
        <taxon>Embryophyta</taxon>
        <taxon>Tracheophyta</taxon>
        <taxon>Spermatophyta</taxon>
        <taxon>Magnoliopsida</taxon>
        <taxon>eudicotyledons</taxon>
        <taxon>Gunneridae</taxon>
        <taxon>Pentapetalae</taxon>
        <taxon>asterids</taxon>
        <taxon>campanulids</taxon>
        <taxon>Asterales</taxon>
        <taxon>Asteraceae</taxon>
        <taxon>Asteroideae</taxon>
        <taxon>Anthemideae</taxon>
        <taxon>Anthemidinae</taxon>
        <taxon>Tanacetum</taxon>
    </lineage>
</organism>
<evidence type="ECO:0000256" key="2">
    <source>
        <dbReference type="SAM" id="MobiDB-lite"/>
    </source>
</evidence>
<dbReference type="Gene3D" id="4.10.60.10">
    <property type="entry name" value="Zinc finger, CCHC-type"/>
    <property type="match status" value="1"/>
</dbReference>
<name>A0A6L2L3D2_TANCI</name>
<keyword evidence="1" id="KW-0862">Zinc</keyword>
<dbReference type="SUPFAM" id="SSF57756">
    <property type="entry name" value="Retrovirus zinc finger-like domains"/>
    <property type="match status" value="1"/>
</dbReference>
<protein>
    <recommendedName>
        <fullName evidence="3">CCHC-type domain-containing protein</fullName>
    </recommendedName>
</protein>